<dbReference type="Proteomes" id="UP001152592">
    <property type="component" value="Unassembled WGS sequence"/>
</dbReference>
<sequence length="308" mass="35881">MAPSMYSKDEKVLCFHHEILYDAKILDVRHKDPNDKKSPFEYQVHYKGWKNTWDDWVLEDRLRKHTEDNRELANNLRREAEASFRLKNTKASAKKRGGSDRDSVRDSEERGASVPGRGTKRARDNDIEKEESFNTRPSVRIVMPDNLKSLLVDDWEQVTKNQCVVALPAKISVRQILKEWHEEEETKRSGSSADEDVLEEVVAGLQEYFDKCLDKILLYRHERHQYRGLRKKFEAATGELADKGPIDVYGAEHLIRLFSTMPELIAQTNMDMQATNRLREEISKLSMWLSKNSEKYFATSYVVAESIQ</sequence>
<evidence type="ECO:0000256" key="8">
    <source>
        <dbReference type="ARBA" id="ARBA00023163"/>
    </source>
</evidence>
<keyword evidence="10" id="KW-0539">Nucleus</keyword>
<comment type="caution">
    <text evidence="15">The sequence shown here is derived from an EMBL/GenBank/DDBJ whole genome shotgun (WGS) entry which is preliminary data.</text>
</comment>
<dbReference type="GO" id="GO:0035267">
    <property type="term" value="C:NuA4 histone acetyltransferase complex"/>
    <property type="evidence" value="ECO:0007669"/>
    <property type="project" value="TreeGrafter"/>
</dbReference>
<dbReference type="Gene3D" id="1.10.274.30">
    <property type="entry name" value="MRG domain"/>
    <property type="match status" value="1"/>
</dbReference>
<evidence type="ECO:0000256" key="9">
    <source>
        <dbReference type="ARBA" id="ARBA00023204"/>
    </source>
</evidence>
<dbReference type="OrthoDB" id="124855at2759"/>
<keyword evidence="7" id="KW-0805">Transcription regulation</keyword>
<feature type="domain" description="Chromo" evidence="14">
    <location>
        <begin position="20"/>
        <end position="80"/>
    </location>
</feature>
<name>A0A9W4NJL0_9EURO</name>
<feature type="region of interest" description="Disordered" evidence="13">
    <location>
        <begin position="83"/>
        <end position="132"/>
    </location>
</feature>
<dbReference type="AlphaFoldDB" id="A0A9W4NJL0"/>
<evidence type="ECO:0000313" key="16">
    <source>
        <dbReference type="Proteomes" id="UP001152592"/>
    </source>
</evidence>
<evidence type="ECO:0000259" key="14">
    <source>
        <dbReference type="SMART" id="SM00298"/>
    </source>
</evidence>
<dbReference type="EMBL" id="CAJVPD010000238">
    <property type="protein sequence ID" value="CAG8383963.1"/>
    <property type="molecule type" value="Genomic_DNA"/>
</dbReference>
<evidence type="ECO:0000256" key="4">
    <source>
        <dbReference type="ARBA" id="ARBA00018505"/>
    </source>
</evidence>
<evidence type="ECO:0000256" key="12">
    <source>
        <dbReference type="ARBA" id="ARBA00072864"/>
    </source>
</evidence>
<keyword evidence="9" id="KW-0234">DNA repair</keyword>
<keyword evidence="8" id="KW-0804">Transcription</keyword>
<evidence type="ECO:0000256" key="7">
    <source>
        <dbReference type="ARBA" id="ARBA00023015"/>
    </source>
</evidence>
<protein>
    <recommendedName>
        <fullName evidence="4">Chromatin modification-related protein EAF3</fullName>
    </recommendedName>
    <alternativeName>
        <fullName evidence="12">Chromatin modification-related protein eaf3</fullName>
    </alternativeName>
</protein>
<dbReference type="SUPFAM" id="SSF54160">
    <property type="entry name" value="Chromo domain-like"/>
    <property type="match status" value="1"/>
</dbReference>
<dbReference type="PROSITE" id="PS51640">
    <property type="entry name" value="MRG"/>
    <property type="match status" value="1"/>
</dbReference>
<evidence type="ECO:0000256" key="6">
    <source>
        <dbReference type="ARBA" id="ARBA00022853"/>
    </source>
</evidence>
<evidence type="ECO:0000256" key="2">
    <source>
        <dbReference type="ARBA" id="ARBA00009093"/>
    </source>
</evidence>
<dbReference type="PANTHER" id="PTHR10880">
    <property type="entry name" value="MORTALITY FACTOR 4-LIKE PROTEIN"/>
    <property type="match status" value="1"/>
</dbReference>
<organism evidence="15 16">
    <name type="scientific">Penicillium salamii</name>
    <dbReference type="NCBI Taxonomy" id="1612424"/>
    <lineage>
        <taxon>Eukaryota</taxon>
        <taxon>Fungi</taxon>
        <taxon>Dikarya</taxon>
        <taxon>Ascomycota</taxon>
        <taxon>Pezizomycotina</taxon>
        <taxon>Eurotiomycetes</taxon>
        <taxon>Eurotiomycetidae</taxon>
        <taxon>Eurotiales</taxon>
        <taxon>Aspergillaceae</taxon>
        <taxon>Penicillium</taxon>
    </lineage>
</organism>
<dbReference type="GO" id="GO:0006355">
    <property type="term" value="P:regulation of DNA-templated transcription"/>
    <property type="evidence" value="ECO:0007669"/>
    <property type="project" value="InterPro"/>
</dbReference>
<evidence type="ECO:0000256" key="11">
    <source>
        <dbReference type="ARBA" id="ARBA00057322"/>
    </source>
</evidence>
<dbReference type="PANTHER" id="PTHR10880:SF15">
    <property type="entry name" value="MSL COMPLEX SUBUNIT 3"/>
    <property type="match status" value="1"/>
</dbReference>
<dbReference type="InterPro" id="IPR053820">
    <property type="entry name" value="MSL3_chromo-like"/>
</dbReference>
<keyword evidence="6" id="KW-0156">Chromatin regulator</keyword>
<dbReference type="Gene3D" id="2.30.30.140">
    <property type="match status" value="1"/>
</dbReference>
<dbReference type="SMART" id="SM00298">
    <property type="entry name" value="CHROMO"/>
    <property type="match status" value="1"/>
</dbReference>
<dbReference type="GO" id="GO:0006338">
    <property type="term" value="P:chromatin remodeling"/>
    <property type="evidence" value="ECO:0007669"/>
    <property type="project" value="UniProtKB-ARBA"/>
</dbReference>
<dbReference type="InterPro" id="IPR016197">
    <property type="entry name" value="Chromo-like_dom_sf"/>
</dbReference>
<dbReference type="GO" id="GO:0032221">
    <property type="term" value="C:Rpd3S complex"/>
    <property type="evidence" value="ECO:0007669"/>
    <property type="project" value="TreeGrafter"/>
</dbReference>
<dbReference type="InterPro" id="IPR026541">
    <property type="entry name" value="MRG_dom"/>
</dbReference>
<feature type="compositionally biased region" description="Basic and acidic residues" evidence="13">
    <location>
        <begin position="121"/>
        <end position="132"/>
    </location>
</feature>
<evidence type="ECO:0000256" key="13">
    <source>
        <dbReference type="SAM" id="MobiDB-lite"/>
    </source>
</evidence>
<dbReference type="InterPro" id="IPR038217">
    <property type="entry name" value="MRG_C_sf"/>
</dbReference>
<gene>
    <name evidence="15" type="ORF">PSALAMII_LOCUS6029</name>
</gene>
<reference evidence="15" key="1">
    <citation type="submission" date="2021-07" db="EMBL/GenBank/DDBJ databases">
        <authorList>
            <person name="Branca A.L. A."/>
        </authorList>
    </citation>
    <scope>NUCLEOTIDE SEQUENCE</scope>
</reference>
<comment type="similarity">
    <text evidence="2">Belongs to the MRG family.</text>
</comment>
<dbReference type="FunFam" id="1.10.274.30:FF:000004">
    <property type="entry name" value="Putative Chromatin modification-related protein eaf3"/>
    <property type="match status" value="1"/>
</dbReference>
<proteinExistence type="inferred from homology"/>
<evidence type="ECO:0000256" key="5">
    <source>
        <dbReference type="ARBA" id="ARBA00022763"/>
    </source>
</evidence>
<evidence type="ECO:0000256" key="10">
    <source>
        <dbReference type="ARBA" id="ARBA00023242"/>
    </source>
</evidence>
<comment type="function">
    <text evidence="11">Involved in deacetylation of histones, chromatin assembly and chromosome segregation. May act as a transcriptional oscillator, directing histone deacetylases to specific chromosomal domains. Component of the NuA4 histone acetyltransferase complex which is involved in transcriptional activation of selected genes principally by acetylation of nucleosomal histone H4 and H2A. The NuA4 complex is also involved in DNA repair.</text>
</comment>
<dbReference type="InterPro" id="IPR000953">
    <property type="entry name" value="Chromo/chromo_shadow_dom"/>
</dbReference>
<dbReference type="GO" id="GO:0006281">
    <property type="term" value="P:DNA repair"/>
    <property type="evidence" value="ECO:0007669"/>
    <property type="project" value="UniProtKB-KW"/>
</dbReference>
<dbReference type="InterPro" id="IPR008676">
    <property type="entry name" value="MRG"/>
</dbReference>
<dbReference type="Pfam" id="PF22732">
    <property type="entry name" value="MSL3_chromo-like"/>
    <property type="match status" value="1"/>
</dbReference>
<feature type="compositionally biased region" description="Basic and acidic residues" evidence="13">
    <location>
        <begin position="97"/>
        <end position="111"/>
    </location>
</feature>
<comment type="subunit">
    <text evidence="3">Component of the NuA4 histone acetyltransferase complex.</text>
</comment>
<evidence type="ECO:0000313" key="15">
    <source>
        <dbReference type="EMBL" id="CAG8383963.1"/>
    </source>
</evidence>
<dbReference type="Pfam" id="PF05712">
    <property type="entry name" value="MRG"/>
    <property type="match status" value="1"/>
</dbReference>
<evidence type="ECO:0000256" key="1">
    <source>
        <dbReference type="ARBA" id="ARBA00004123"/>
    </source>
</evidence>
<comment type="subcellular location">
    <subcellularLocation>
        <location evidence="1">Nucleus</location>
    </subcellularLocation>
</comment>
<keyword evidence="5" id="KW-0227">DNA damage</keyword>
<evidence type="ECO:0000256" key="3">
    <source>
        <dbReference type="ARBA" id="ARBA00011353"/>
    </source>
</evidence>
<accession>A0A9W4NJL0</accession>
<dbReference type="PIRSF" id="PIRSF038133">
    <property type="entry name" value="HAT_Nua4_EAF3/MRG15"/>
    <property type="match status" value="1"/>
</dbReference>